<proteinExistence type="predicted"/>
<organism evidence="2 3">
    <name type="scientific">Rhynchophorus ferrugineus</name>
    <name type="common">Red palm weevil</name>
    <name type="synonym">Curculio ferrugineus</name>
    <dbReference type="NCBI Taxonomy" id="354439"/>
    <lineage>
        <taxon>Eukaryota</taxon>
        <taxon>Metazoa</taxon>
        <taxon>Ecdysozoa</taxon>
        <taxon>Arthropoda</taxon>
        <taxon>Hexapoda</taxon>
        <taxon>Insecta</taxon>
        <taxon>Pterygota</taxon>
        <taxon>Neoptera</taxon>
        <taxon>Endopterygota</taxon>
        <taxon>Coleoptera</taxon>
        <taxon>Polyphaga</taxon>
        <taxon>Cucujiformia</taxon>
        <taxon>Curculionidae</taxon>
        <taxon>Dryophthorinae</taxon>
        <taxon>Rhynchophorus</taxon>
    </lineage>
</organism>
<keyword evidence="3" id="KW-1185">Reference proteome</keyword>
<feature type="non-terminal residue" evidence="2">
    <location>
        <position position="1"/>
    </location>
</feature>
<reference evidence="2" key="1">
    <citation type="submission" date="2020-08" db="EMBL/GenBank/DDBJ databases">
        <title>Genome sequencing and assembly of the red palm weevil Rhynchophorus ferrugineus.</title>
        <authorList>
            <person name="Dias G.B."/>
            <person name="Bergman C.M."/>
            <person name="Manee M."/>
        </authorList>
    </citation>
    <scope>NUCLEOTIDE SEQUENCE</scope>
    <source>
        <strain evidence="2">AA-2017</strain>
        <tissue evidence="2">Whole larva</tissue>
    </source>
</reference>
<comment type="caution">
    <text evidence="2">The sequence shown here is derived from an EMBL/GenBank/DDBJ whole genome shotgun (WGS) entry which is preliminary data.</text>
</comment>
<dbReference type="AlphaFoldDB" id="A0A834I512"/>
<protein>
    <submittedName>
        <fullName evidence="2">Uncharacterized protein</fullName>
    </submittedName>
</protein>
<feature type="compositionally biased region" description="Basic and acidic residues" evidence="1">
    <location>
        <begin position="122"/>
        <end position="152"/>
    </location>
</feature>
<accession>A0A834I512</accession>
<evidence type="ECO:0000313" key="2">
    <source>
        <dbReference type="EMBL" id="KAF7272796.1"/>
    </source>
</evidence>
<gene>
    <name evidence="2" type="ORF">GWI33_014443</name>
</gene>
<evidence type="ECO:0000313" key="3">
    <source>
        <dbReference type="Proteomes" id="UP000625711"/>
    </source>
</evidence>
<sequence>IVTRPRRRQDLTPFELALFILPFVGSVTRPPRHQQPAAHLELAVFIYCEKRSSLVWKAPKSATLSSISSTQLTSLHPRQNVSLRVLPNVRWFFRNIVIRRYRNINLQVAGRYRSMQFLSDAGQKENKRSGGRDWDDPGRKHQTDTPTREKIDGLLLDGTQ</sequence>
<evidence type="ECO:0000256" key="1">
    <source>
        <dbReference type="SAM" id="MobiDB-lite"/>
    </source>
</evidence>
<dbReference type="Proteomes" id="UP000625711">
    <property type="component" value="Unassembled WGS sequence"/>
</dbReference>
<dbReference type="EMBL" id="JAACXV010013691">
    <property type="protein sequence ID" value="KAF7272796.1"/>
    <property type="molecule type" value="Genomic_DNA"/>
</dbReference>
<feature type="region of interest" description="Disordered" evidence="1">
    <location>
        <begin position="119"/>
        <end position="160"/>
    </location>
</feature>
<name>A0A834I512_RHYFE</name>